<evidence type="ECO:0000256" key="2">
    <source>
        <dbReference type="ARBA" id="ARBA00022630"/>
    </source>
</evidence>
<keyword evidence="2" id="KW-0285">Flavoprotein</keyword>
<proteinExistence type="predicted"/>
<dbReference type="Proteomes" id="UP000832041">
    <property type="component" value="Chromosome"/>
</dbReference>
<organism evidence="8 9">
    <name type="scientific">Thermobifida alba</name>
    <name type="common">Thermomonospora alba</name>
    <dbReference type="NCBI Taxonomy" id="53522"/>
    <lineage>
        <taxon>Bacteria</taxon>
        <taxon>Bacillati</taxon>
        <taxon>Actinomycetota</taxon>
        <taxon>Actinomycetes</taxon>
        <taxon>Streptosporangiales</taxon>
        <taxon>Nocardiopsidaceae</taxon>
        <taxon>Thermobifida</taxon>
    </lineage>
</organism>
<evidence type="ECO:0000256" key="1">
    <source>
        <dbReference type="ARBA" id="ARBA00001917"/>
    </source>
</evidence>
<dbReference type="CDD" id="cd02932">
    <property type="entry name" value="OYE_YqiM_FMN"/>
    <property type="match status" value="1"/>
</dbReference>
<evidence type="ECO:0000256" key="5">
    <source>
        <dbReference type="ARBA" id="ARBA00023002"/>
    </source>
</evidence>
<sequence length="354" mass="38504">MSYLFEPIKLRDVLVPNRVWVSPMCQYSATDGVPNDWHLVHLGQFATGGAGLVMAEATAVVPEGRISPADTGLWNDEQAAAWRRITDFLRAQGAVPAVQLAHAGRKASTAVPWEGERSVPESEGGWPTVSSTAQPFGSLAAPRALRTEEVAALPERFAEAARRAEAAGFDVVELHFAHGYLAHQFYSPLVNDRTDAYGGGFDNRVRLLLEITGAVRRVWPSHRPLFARISATDWVEGGWTGDDSVRLARLLAERGVDLIDTSTGGAVPNAPIRVRPGYQVPFARQIRLEAEVPTGAVGLITAPEQAEEIVASGSADAVLLGRTLLRDPHWPLHAADRLRAGNLWPRPYERARLV</sequence>
<dbReference type="Gene3D" id="3.20.20.70">
    <property type="entry name" value="Aldolase class I"/>
    <property type="match status" value="1"/>
</dbReference>
<gene>
    <name evidence="8" type="ORF">FOF52_04610</name>
</gene>
<comment type="cofactor">
    <cofactor evidence="1">
        <name>FMN</name>
        <dbReference type="ChEBI" id="CHEBI:58210"/>
    </cofactor>
</comment>
<name>A0ABY4KZ33_THEAE</name>
<keyword evidence="5" id="KW-0560">Oxidoreductase</keyword>
<dbReference type="EMBL" id="CP051627">
    <property type="protein sequence ID" value="UPT20334.1"/>
    <property type="molecule type" value="Genomic_DNA"/>
</dbReference>
<evidence type="ECO:0000256" key="6">
    <source>
        <dbReference type="SAM" id="MobiDB-lite"/>
    </source>
</evidence>
<dbReference type="PANTHER" id="PTHR43303">
    <property type="entry name" value="NADPH DEHYDROGENASE C23G7.10C-RELATED"/>
    <property type="match status" value="1"/>
</dbReference>
<feature type="region of interest" description="Disordered" evidence="6">
    <location>
        <begin position="109"/>
        <end position="129"/>
    </location>
</feature>
<evidence type="ECO:0000259" key="7">
    <source>
        <dbReference type="Pfam" id="PF00724"/>
    </source>
</evidence>
<keyword evidence="3" id="KW-0288">FMN</keyword>
<feature type="domain" description="NADH:flavin oxidoreductase/NADH oxidase N-terminal" evidence="7">
    <location>
        <begin position="4"/>
        <end position="337"/>
    </location>
</feature>
<dbReference type="PANTHER" id="PTHR43303:SF4">
    <property type="entry name" value="NADPH DEHYDROGENASE C23G7.10C-RELATED"/>
    <property type="match status" value="1"/>
</dbReference>
<dbReference type="InterPro" id="IPR044152">
    <property type="entry name" value="YqjM-like"/>
</dbReference>
<accession>A0ABY4KZ33</accession>
<dbReference type="InterPro" id="IPR001155">
    <property type="entry name" value="OxRdtase_FMN_N"/>
</dbReference>
<reference evidence="8 9" key="1">
    <citation type="submission" date="2020-04" db="EMBL/GenBank/DDBJ databases">
        <title>Thermobifida alba genome sequencing and assembly.</title>
        <authorList>
            <person name="Luzics S."/>
            <person name="Horvath B."/>
            <person name="Nagy I."/>
            <person name="Toth A."/>
            <person name="Nagy I."/>
            <person name="Kukolya J."/>
        </authorList>
    </citation>
    <scope>NUCLEOTIDE SEQUENCE [LARGE SCALE GENOMIC DNA]</scope>
    <source>
        <strain evidence="8 9">DSM 43795</strain>
    </source>
</reference>
<keyword evidence="9" id="KW-1185">Reference proteome</keyword>
<keyword evidence="4" id="KW-0521">NADP</keyword>
<evidence type="ECO:0000313" key="9">
    <source>
        <dbReference type="Proteomes" id="UP000832041"/>
    </source>
</evidence>
<dbReference type="Pfam" id="PF00724">
    <property type="entry name" value="Oxidored_FMN"/>
    <property type="match status" value="1"/>
</dbReference>
<evidence type="ECO:0000313" key="8">
    <source>
        <dbReference type="EMBL" id="UPT20334.1"/>
    </source>
</evidence>
<evidence type="ECO:0000256" key="4">
    <source>
        <dbReference type="ARBA" id="ARBA00022857"/>
    </source>
</evidence>
<protein>
    <submittedName>
        <fullName evidence="8">NADH:flavin oxidoreductase/NADH oxidase</fullName>
    </submittedName>
</protein>
<dbReference type="InterPro" id="IPR013785">
    <property type="entry name" value="Aldolase_TIM"/>
</dbReference>
<dbReference type="SUPFAM" id="SSF51395">
    <property type="entry name" value="FMN-linked oxidoreductases"/>
    <property type="match status" value="1"/>
</dbReference>
<evidence type="ECO:0000256" key="3">
    <source>
        <dbReference type="ARBA" id="ARBA00022643"/>
    </source>
</evidence>
<dbReference type="RefSeq" id="WP_248592590.1">
    <property type="nucleotide sequence ID" value="NZ_BAABEB010000012.1"/>
</dbReference>